<evidence type="ECO:0000313" key="1">
    <source>
        <dbReference type="EMBL" id="HFT92476.1"/>
    </source>
</evidence>
<accession>A0A7C3QUV8</accession>
<protein>
    <submittedName>
        <fullName evidence="1">Uncharacterized protein</fullName>
    </submittedName>
</protein>
<proteinExistence type="predicted"/>
<dbReference type="EMBL" id="DTMM01000013">
    <property type="protein sequence ID" value="HFT92476.1"/>
    <property type="molecule type" value="Genomic_DNA"/>
</dbReference>
<comment type="caution">
    <text evidence="1">The sequence shown here is derived from an EMBL/GenBank/DDBJ whole genome shotgun (WGS) entry which is preliminary data.</text>
</comment>
<name>A0A7C3QUV8_9BACT</name>
<organism evidence="1">
    <name type="scientific">Leptospirillum ferriphilum</name>
    <dbReference type="NCBI Taxonomy" id="178606"/>
    <lineage>
        <taxon>Bacteria</taxon>
        <taxon>Pseudomonadati</taxon>
        <taxon>Nitrospirota</taxon>
        <taxon>Nitrospiria</taxon>
        <taxon>Nitrospirales</taxon>
        <taxon>Nitrospiraceae</taxon>
        <taxon>Leptospirillum</taxon>
    </lineage>
</organism>
<dbReference type="AlphaFoldDB" id="A0A7C3QUV8"/>
<gene>
    <name evidence="1" type="ORF">ENX03_00770</name>
</gene>
<reference evidence="1" key="1">
    <citation type="journal article" date="2020" name="mSystems">
        <title>Genome- and Community-Level Interaction Insights into Carbon Utilization and Element Cycling Functions of Hydrothermarchaeota in Hydrothermal Sediment.</title>
        <authorList>
            <person name="Zhou Z."/>
            <person name="Liu Y."/>
            <person name="Xu W."/>
            <person name="Pan J."/>
            <person name="Luo Z.H."/>
            <person name="Li M."/>
        </authorList>
    </citation>
    <scope>NUCLEOTIDE SEQUENCE [LARGE SCALE GENOMIC DNA]</scope>
    <source>
        <strain evidence="1">SpSt-902</strain>
    </source>
</reference>
<sequence>MKILASPHPFLASGPILFAPEPIQNAFSVQGMLQECWHLGFSRTGDFLYSSDNLPLQLKEIPTIRGIDPFFQILDSLIHPQDIPVVNDFRAGCLVEQKMETVFRVNRKDLTLPPRLALASRKAGDLVHFVFLPEGRGMEPEWVRGNHFFARYHETLAEIQSWLDQIDEETLAVIAMGTFRSTYPEEDADVVIRSFRGGILLKPAHRSTESLPNLPGDIHEMPRWWGTRTDDSNDDKDVWVHTTLRCARGWPVMSISSSTGFIRHTGISRFRSTLLKMSGQILESARIFTWGQKYRYARQWLLPAGYDIRQADRILGIIRSPAGDSTVMIPIRANLQDLKAIFRKTRMDEPIFWDAREEQVWVTIRDTSPEAAETTVRPSLVSRLEMLVGSPIPVDMFLLRYCGKALIPPSSSPGSLPDDPLSS</sequence>